<protein>
    <recommendedName>
        <fullName evidence="4">HEAT repeat domain-containing protein</fullName>
    </recommendedName>
</protein>
<organism evidence="2 3">
    <name type="scientific">Pontiella sulfatireligans</name>
    <dbReference type="NCBI Taxonomy" id="2750658"/>
    <lineage>
        <taxon>Bacteria</taxon>
        <taxon>Pseudomonadati</taxon>
        <taxon>Kiritimatiellota</taxon>
        <taxon>Kiritimatiellia</taxon>
        <taxon>Kiritimatiellales</taxon>
        <taxon>Pontiellaceae</taxon>
        <taxon>Pontiella</taxon>
    </lineage>
</organism>
<dbReference type="Gene3D" id="1.25.10.10">
    <property type="entry name" value="Leucine-rich Repeat Variant"/>
    <property type="match status" value="1"/>
</dbReference>
<dbReference type="SUPFAM" id="SSF48371">
    <property type="entry name" value="ARM repeat"/>
    <property type="match status" value="1"/>
</dbReference>
<keyword evidence="3" id="KW-1185">Reference proteome</keyword>
<dbReference type="InterPro" id="IPR011989">
    <property type="entry name" value="ARM-like"/>
</dbReference>
<evidence type="ECO:0000313" key="3">
    <source>
        <dbReference type="Proteomes" id="UP000346198"/>
    </source>
</evidence>
<feature type="compositionally biased region" description="Polar residues" evidence="1">
    <location>
        <begin position="38"/>
        <end position="61"/>
    </location>
</feature>
<sequence length="264" mass="28806">MKKLHMAVAAGIVLVGAVVLLLRSGGPEQPGQPEPQSFVASQGVESSATEAPSIAPGTSSSEAEEKESDLKEAILSSAGIEEMTPEEVADISESFEVSAPMTEFLDTGDEASALKEARRLASHPNREVRMDALDVMRWIGGAAAIDMVAFFGDQDPEINALAEEAFWEAIDEIDDPVLSIRMMETALNSPSAALRLEAVDRLVYLPDHLSFPSIARMMNDENQEVRDLAQENLRFISEEEFSSEAEALSWFSQNEKELIDLFSE</sequence>
<proteinExistence type="predicted"/>
<feature type="region of interest" description="Disordered" evidence="1">
    <location>
        <begin position="27"/>
        <end position="70"/>
    </location>
</feature>
<evidence type="ECO:0000313" key="2">
    <source>
        <dbReference type="EMBL" id="VGO20101.1"/>
    </source>
</evidence>
<dbReference type="EMBL" id="CAAHFH010000001">
    <property type="protein sequence ID" value="VGO20101.1"/>
    <property type="molecule type" value="Genomic_DNA"/>
</dbReference>
<dbReference type="InterPro" id="IPR016024">
    <property type="entry name" value="ARM-type_fold"/>
</dbReference>
<gene>
    <name evidence="2" type="ORF">SCARR_02161</name>
</gene>
<dbReference type="AlphaFoldDB" id="A0A6C2UL18"/>
<reference evidence="2 3" key="1">
    <citation type="submission" date="2019-04" db="EMBL/GenBank/DDBJ databases">
        <authorList>
            <person name="Van Vliet M D."/>
        </authorList>
    </citation>
    <scope>NUCLEOTIDE SEQUENCE [LARGE SCALE GENOMIC DNA]</scope>
    <source>
        <strain evidence="2 3">F21</strain>
    </source>
</reference>
<name>A0A6C2UL18_9BACT</name>
<feature type="compositionally biased region" description="Low complexity" evidence="1">
    <location>
        <begin position="27"/>
        <end position="36"/>
    </location>
</feature>
<evidence type="ECO:0008006" key="4">
    <source>
        <dbReference type="Google" id="ProtNLM"/>
    </source>
</evidence>
<evidence type="ECO:0000256" key="1">
    <source>
        <dbReference type="SAM" id="MobiDB-lite"/>
    </source>
</evidence>
<dbReference type="Proteomes" id="UP000346198">
    <property type="component" value="Unassembled WGS sequence"/>
</dbReference>
<accession>A0A6C2UL18</accession>